<evidence type="ECO:0000313" key="10">
    <source>
        <dbReference type="EMBL" id="KAA3928683.1"/>
    </source>
</evidence>
<dbReference type="EMBL" id="JAQQPO010000034">
    <property type="protein sequence ID" value="MDC7960979.1"/>
    <property type="molecule type" value="Genomic_DNA"/>
</dbReference>
<dbReference type="EMBL" id="QSBI01000012">
    <property type="protein sequence ID" value="RGX09927.1"/>
    <property type="molecule type" value="Genomic_DNA"/>
</dbReference>
<evidence type="ECO:0000256" key="3">
    <source>
        <dbReference type="ARBA" id="ARBA00022729"/>
    </source>
</evidence>
<reference evidence="26" key="2">
    <citation type="journal article" date="2018" name="J. Anim. Genet.">
        <title>Acquired interbacterial defense systems protect against interspecies antagonism in the human gut microbiome.</title>
        <authorList>
            <person name="Ross B.D."/>
            <person name="Verster A.J."/>
            <person name="Radey M.C."/>
            <person name="Schmidtke D.T."/>
            <person name="Pope C.E."/>
            <person name="Hoffman L.R."/>
            <person name="Hajjar A."/>
            <person name="Peterson S.B."/>
            <person name="Borenstein E."/>
            <person name="Mougous J."/>
        </authorList>
    </citation>
    <scope>NUCLEOTIDE SEQUENCE [LARGE SCALE GENOMIC DNA]</scope>
    <source>
        <strain evidence="26">3725 D1 iv</strain>
    </source>
</reference>
<dbReference type="Pfam" id="PF14322">
    <property type="entry name" value="SusD-like_3"/>
    <property type="match status" value="1"/>
</dbReference>
<dbReference type="EMBL" id="VWFC01000015">
    <property type="protein sequence ID" value="KAB1325719.1"/>
    <property type="molecule type" value="Genomic_DNA"/>
</dbReference>
<evidence type="ECO:0000259" key="8">
    <source>
        <dbReference type="Pfam" id="PF14322"/>
    </source>
</evidence>
<comment type="subcellular location">
    <subcellularLocation>
        <location evidence="1">Cell outer membrane</location>
    </subcellularLocation>
</comment>
<sequence>MKKLYRFSAIALLVLPLVFTSCSDYLDRDDDDNITEADVFARYEKVNGLVSDVYAAAKKADRPLVFFEHFSNSAITDECEGTNVEGNITNNFNNGAWNPNSLPGSVGQYWEALYEGIRKANLIIENVQKYNTPDNPQQDGDLRNRIGEMYFMRGYFHMLLLRMYGEAPYIDRVINAGDNMDFKKESVHSMVEKIVTDAQTAYGMVPNKYVKTSENFGRVDKGACLGLISFVRWVAATPLWNGASQYGYNLRRVFENEYAYDATRWRKAKEAAKAVLDFEVGGTKRYSLYTKHDANDFKDPADGNLNDSRVYARLWDMFYDMDAFANEYVFFMTKSKDQAWQGDIYPPSREGSSRQQPVQEQVDEYEYIVGDYGYPVYSAEARKGGYDDTNPYVKGTRDPRFYRDVIYHGAPYRNNKNESKTINTASGSDKIGATNATTTGYYLRKFQQESWNKSGNFSINAPAIWRLPEFIYIYAEACNELGEDIDEAYKLVNTVRERSFMKPMPPEVKTNQQLMREYIQRERRVELFYEGKRPWTCRLYLEPTSKEELAKESLWKSSGSDNSKRTQKYWAANNGALPRCQRMINGMRPVQDENGAITVDGVKYRMERFCVEERTFSIQHYLFPIRQSELQKTPTIEQNPGW</sequence>
<dbReference type="PROSITE" id="PS51257">
    <property type="entry name" value="PROKAR_LIPOPROTEIN"/>
    <property type="match status" value="1"/>
</dbReference>
<evidence type="ECO:0000313" key="27">
    <source>
        <dbReference type="Proteomes" id="UP000365824"/>
    </source>
</evidence>
<reference evidence="19" key="6">
    <citation type="submission" date="2019-07" db="EMBL/GenBank/DDBJ databases">
        <authorList>
            <person name="Ross B.D."/>
            <person name="Verster A.J."/>
            <person name="Radey M.C."/>
            <person name="Schmidtke D.T."/>
            <person name="Pope C.E."/>
            <person name="Hoffman L.R."/>
            <person name="Hajjar A."/>
            <person name="Peterson S.B."/>
            <person name="Borenstein E."/>
            <person name="Mougous J.D."/>
        </authorList>
    </citation>
    <scope>NUCLEOTIDE SEQUENCE</scope>
    <source>
        <strain evidence="19">3725 D1 iv</strain>
    </source>
</reference>
<evidence type="ECO:0000313" key="20">
    <source>
        <dbReference type="EMBL" id="RGX09927.1"/>
    </source>
</evidence>
<dbReference type="EMBL" id="FMYE01000032">
    <property type="protein sequence ID" value="SDB78013.1"/>
    <property type="molecule type" value="Genomic_DNA"/>
</dbReference>
<evidence type="ECO:0000256" key="5">
    <source>
        <dbReference type="ARBA" id="ARBA00023237"/>
    </source>
</evidence>
<evidence type="ECO:0000313" key="32">
    <source>
        <dbReference type="Proteomes" id="UP000473905"/>
    </source>
</evidence>
<evidence type="ECO:0000313" key="25">
    <source>
        <dbReference type="Proteomes" id="UP000286031"/>
    </source>
</evidence>
<dbReference type="EMBL" id="VWLX01000001">
    <property type="protein sequence ID" value="KAA3809288.1"/>
    <property type="molecule type" value="Genomic_DNA"/>
</dbReference>
<dbReference type="Proteomes" id="UP000375690">
    <property type="component" value="Unassembled WGS sequence"/>
</dbReference>
<feature type="signal peptide" evidence="6">
    <location>
        <begin position="1"/>
        <end position="23"/>
    </location>
</feature>
<dbReference type="Proteomes" id="UP001214017">
    <property type="component" value="Unassembled WGS sequence"/>
</dbReference>
<dbReference type="Proteomes" id="UP000473905">
    <property type="component" value="Unassembled WGS sequence"/>
</dbReference>
<evidence type="ECO:0000313" key="15">
    <source>
        <dbReference type="EMBL" id="KAB1325719.1"/>
    </source>
</evidence>
<dbReference type="EMBL" id="VWFO01000001">
    <property type="protein sequence ID" value="KAA4666848.1"/>
    <property type="molecule type" value="Genomic_DNA"/>
</dbReference>
<dbReference type="EMBL" id="VWGP01000002">
    <property type="protein sequence ID" value="KAA4542217.1"/>
    <property type="molecule type" value="Genomic_DNA"/>
</dbReference>
<dbReference type="EMBL" id="VWLB01000016">
    <property type="protein sequence ID" value="KAA3928683.1"/>
    <property type="molecule type" value="Genomic_DNA"/>
</dbReference>
<reference evidence="22 23" key="1">
    <citation type="submission" date="2016-10" db="EMBL/GenBank/DDBJ databases">
        <authorList>
            <person name="de Groot N.N."/>
        </authorList>
    </citation>
    <scope>NUCLEOTIDE SEQUENCE [LARGE SCALE GENOMIC DNA]</scope>
    <source>
        <strain evidence="22 23">NLAE-zl-C500</strain>
    </source>
</reference>
<dbReference type="Proteomes" id="UP000183670">
    <property type="component" value="Unassembled WGS sequence"/>
</dbReference>
<dbReference type="KEGG" id="boa:Bovatus_03917"/>
<keyword evidence="4" id="KW-0472">Membrane</keyword>
<evidence type="ECO:0000259" key="7">
    <source>
        <dbReference type="Pfam" id="PF07980"/>
    </source>
</evidence>
<evidence type="ECO:0000256" key="2">
    <source>
        <dbReference type="ARBA" id="ARBA00006275"/>
    </source>
</evidence>
<evidence type="ECO:0000256" key="6">
    <source>
        <dbReference type="SAM" id="SignalP"/>
    </source>
</evidence>
<dbReference type="Proteomes" id="UP000283329">
    <property type="component" value="Unassembled WGS sequence"/>
</dbReference>
<feature type="domain" description="RagB/SusD" evidence="7">
    <location>
        <begin position="327"/>
        <end position="642"/>
    </location>
</feature>
<reference evidence="19" key="3">
    <citation type="journal article" date="2018" name="Nature">
        <title>Human gut bacteria contain acquired interbacterial defence systems.</title>
        <authorList>
            <person name="Ross B.D."/>
            <person name="Verster A.J."/>
            <person name="Radey M.C."/>
            <person name="Schmidtke D.T."/>
            <person name="Pope C.E."/>
            <person name="Hoffman L.R."/>
            <person name="Hajjar A."/>
            <person name="Peterson S.B."/>
            <person name="Borenstein E."/>
            <person name="Mougous J."/>
        </authorList>
    </citation>
    <scope>NUCLEOTIDE SEQUENCE</scope>
    <source>
        <strain evidence="19">3725 D1 iv</strain>
    </source>
</reference>
<evidence type="ECO:0000313" key="11">
    <source>
        <dbReference type="EMBL" id="KAA4102461.1"/>
    </source>
</evidence>
<evidence type="ECO:0000313" key="31">
    <source>
        <dbReference type="Proteomes" id="UP000460135"/>
    </source>
</evidence>
<dbReference type="InterPro" id="IPR033985">
    <property type="entry name" value="SusD-like_N"/>
</dbReference>
<evidence type="ECO:0000313" key="14">
    <source>
        <dbReference type="EMBL" id="KAA4666848.1"/>
    </source>
</evidence>
<dbReference type="Proteomes" id="UP000460135">
    <property type="component" value="Unassembled WGS sequence"/>
</dbReference>
<dbReference type="EMBL" id="VWKB01000006">
    <property type="protein sequence ID" value="KAA4102461.1"/>
    <property type="molecule type" value="Genomic_DNA"/>
</dbReference>
<dbReference type="Proteomes" id="UP000424805">
    <property type="component" value="Unassembled WGS sequence"/>
</dbReference>
<dbReference type="Proteomes" id="UP001215078">
    <property type="component" value="Unassembled WGS sequence"/>
</dbReference>
<evidence type="ECO:0000313" key="28">
    <source>
        <dbReference type="Proteomes" id="UP000375690"/>
    </source>
</evidence>
<dbReference type="EMBL" id="CP041395">
    <property type="protein sequence ID" value="QDM11366.1"/>
    <property type="molecule type" value="Genomic_DNA"/>
</dbReference>
<evidence type="ECO:0000313" key="16">
    <source>
        <dbReference type="EMBL" id="MDC2407637.1"/>
    </source>
</evidence>
<evidence type="ECO:0000313" key="21">
    <source>
        <dbReference type="EMBL" id="RHH52641.1"/>
    </source>
</evidence>
<protein>
    <submittedName>
        <fullName evidence="15">RagB/SusD family nutrient uptake outer membrane protein</fullName>
    </submittedName>
    <submittedName>
        <fullName evidence="22">Starch-binding associating with outer membrane</fullName>
    </submittedName>
</protein>
<evidence type="ECO:0000313" key="24">
    <source>
        <dbReference type="Proteomes" id="UP000283329"/>
    </source>
</evidence>
<keyword evidence="32" id="KW-1185">Reference proteome</keyword>
<organism evidence="15 28">
    <name type="scientific">Bacteroides ovatus</name>
    <dbReference type="NCBI Taxonomy" id="28116"/>
    <lineage>
        <taxon>Bacteria</taxon>
        <taxon>Pseudomonadati</taxon>
        <taxon>Bacteroidota</taxon>
        <taxon>Bacteroidia</taxon>
        <taxon>Bacteroidales</taxon>
        <taxon>Bacteroidaceae</taxon>
        <taxon>Bacteroides</taxon>
    </lineage>
</organism>
<evidence type="ECO:0000313" key="17">
    <source>
        <dbReference type="EMBL" id="MDC2744419.1"/>
    </source>
</evidence>
<comment type="similarity">
    <text evidence="2">Belongs to the SusD family.</text>
</comment>
<proteinExistence type="inferred from homology"/>
<dbReference type="GO" id="GO:0009279">
    <property type="term" value="C:cell outer membrane"/>
    <property type="evidence" value="ECO:0007669"/>
    <property type="project" value="UniProtKB-SubCell"/>
</dbReference>
<evidence type="ECO:0000313" key="26">
    <source>
        <dbReference type="Proteomes" id="UP000318823"/>
    </source>
</evidence>
<dbReference type="Gene3D" id="1.25.40.390">
    <property type="match status" value="1"/>
</dbReference>
<evidence type="ECO:0000313" key="22">
    <source>
        <dbReference type="EMBL" id="SDB78013.1"/>
    </source>
</evidence>
<reference evidence="16" key="7">
    <citation type="submission" date="2022-10" db="EMBL/GenBank/DDBJ databases">
        <title>Human gut microbiome strain richness.</title>
        <authorList>
            <person name="Chen-Liaw A."/>
        </authorList>
    </citation>
    <scope>NUCLEOTIDE SEQUENCE</scope>
    <source>
        <strain evidence="17">BSD2780120875st1_E1_BSD2780120875_150330</strain>
        <strain evidence="16">F7_m1001271B151109d0_201107</strain>
        <strain evidence="18">RTP21484st1_H8_RTP21484_190118</strain>
    </source>
</reference>
<dbReference type="EMBL" id="QRJR01000001">
    <property type="protein sequence ID" value="RHH52641.1"/>
    <property type="molecule type" value="Genomic_DNA"/>
</dbReference>
<feature type="domain" description="SusD-like N-terminal" evidence="8">
    <location>
        <begin position="24"/>
        <end position="228"/>
    </location>
</feature>
<dbReference type="Proteomes" id="UP000478493">
    <property type="component" value="Unassembled WGS sequence"/>
</dbReference>
<dbReference type="Proteomes" id="UP000286031">
    <property type="component" value="Unassembled WGS sequence"/>
</dbReference>
<dbReference type="AlphaFoldDB" id="A0A139L350"/>
<dbReference type="STRING" id="28116.Bovatus_03917"/>
<evidence type="ECO:0000313" key="9">
    <source>
        <dbReference type="EMBL" id="KAA3809288.1"/>
    </source>
</evidence>
<dbReference type="PATRIC" id="fig|28116.10.peg.3191"/>
<dbReference type="Proteomes" id="UP000365824">
    <property type="component" value="Unassembled WGS sequence"/>
</dbReference>
<keyword evidence="5" id="KW-0998">Cell outer membrane</keyword>
<dbReference type="InterPro" id="IPR012944">
    <property type="entry name" value="SusD_RagB_dom"/>
</dbReference>
<dbReference type="Proteomes" id="UP000435985">
    <property type="component" value="Unassembled WGS sequence"/>
</dbReference>
<evidence type="ECO:0000313" key="29">
    <source>
        <dbReference type="Proteomes" id="UP000424805"/>
    </source>
</evidence>
<dbReference type="EMBL" id="JAQNZF010000031">
    <property type="protein sequence ID" value="MDC2744419.1"/>
    <property type="molecule type" value="Genomic_DNA"/>
</dbReference>
<dbReference type="Pfam" id="PF07980">
    <property type="entry name" value="SusD_RagB"/>
    <property type="match status" value="1"/>
</dbReference>
<evidence type="ECO:0000313" key="19">
    <source>
        <dbReference type="EMBL" id="QDM11366.1"/>
    </source>
</evidence>
<evidence type="ECO:0000313" key="33">
    <source>
        <dbReference type="Proteomes" id="UP000478493"/>
    </source>
</evidence>
<evidence type="ECO:0000256" key="4">
    <source>
        <dbReference type="ARBA" id="ARBA00023136"/>
    </source>
</evidence>
<dbReference type="InterPro" id="IPR011990">
    <property type="entry name" value="TPR-like_helical_dom_sf"/>
</dbReference>
<evidence type="ECO:0000256" key="1">
    <source>
        <dbReference type="ARBA" id="ARBA00004442"/>
    </source>
</evidence>
<name>A0A139L350_BACOV</name>
<keyword evidence="3 6" id="KW-0732">Signal</keyword>
<evidence type="ECO:0000313" key="13">
    <source>
        <dbReference type="EMBL" id="KAA4620643.1"/>
    </source>
</evidence>
<dbReference type="EMBL" id="JAQNWR010000003">
    <property type="protein sequence ID" value="MDC2407637.1"/>
    <property type="molecule type" value="Genomic_DNA"/>
</dbReference>
<gene>
    <name evidence="21" type="ORF">DW206_01045</name>
    <name evidence="20" type="ORF">DWV35_11345</name>
    <name evidence="19" type="ORF">DYI28_23145</name>
    <name evidence="15" type="ORF">F3B53_13835</name>
    <name evidence="12" type="ORF">F3B85_03465</name>
    <name evidence="13" type="ORF">F3B90_23680</name>
    <name evidence="14" type="ORF">F3B98_00220</name>
    <name evidence="11" type="ORF">F3D66_05270</name>
    <name evidence="10" type="ORF">F3F25_10960</name>
    <name evidence="9" type="ORF">F3F51_00130</name>
    <name evidence="16" type="ORF">PO240_07115</name>
    <name evidence="17" type="ORF">PO382_19560</name>
    <name evidence="18" type="ORF">PQ628_22545</name>
    <name evidence="22" type="ORF">SAMN05192581_103226</name>
</gene>
<dbReference type="SUPFAM" id="SSF48452">
    <property type="entry name" value="TPR-like"/>
    <property type="match status" value="1"/>
</dbReference>
<dbReference type="Proteomes" id="UP001219389">
    <property type="component" value="Unassembled WGS sequence"/>
</dbReference>
<dbReference type="RefSeq" id="WP_004299918.1">
    <property type="nucleotide sequence ID" value="NZ_BAABYJ010000002.1"/>
</dbReference>
<reference evidence="27 28" key="5">
    <citation type="journal article" date="2019" name="Nat. Med.">
        <title>A library of human gut bacterial isolates paired with longitudinal multiomics data enables mechanistic microbiome research.</title>
        <authorList>
            <person name="Poyet M."/>
            <person name="Groussin M."/>
            <person name="Gibbons S.M."/>
            <person name="Avila-Pacheco J."/>
            <person name="Jiang X."/>
            <person name="Kearney S.M."/>
            <person name="Perrotta A.R."/>
            <person name="Berdy B."/>
            <person name="Zhao S."/>
            <person name="Lieberman T.D."/>
            <person name="Swanson P.K."/>
            <person name="Smith M."/>
            <person name="Roesemann S."/>
            <person name="Alexander J.E."/>
            <person name="Rich S.A."/>
            <person name="Livny J."/>
            <person name="Vlamakis H."/>
            <person name="Clish C."/>
            <person name="Bullock K."/>
            <person name="Deik A."/>
            <person name="Scott J."/>
            <person name="Pierce K.A."/>
            <person name="Xavier R.J."/>
            <person name="Alm E.J."/>
        </authorList>
    </citation>
    <scope>NUCLEOTIDE SEQUENCE [LARGE SCALE GENOMIC DNA]</scope>
    <source>
        <strain evidence="11 32">BIOML-A134</strain>
        <strain evidence="14 30">BIOML-A14</strain>
        <strain evidence="13 29">BIOML-A15</strain>
        <strain evidence="10 27">BIOML-A160</strain>
        <strain evidence="9 31">BIOML-A183</strain>
        <strain evidence="15 28">BIOML-A2</strain>
        <strain evidence="12 33">BIOML-A41</strain>
    </source>
</reference>
<reference evidence="24 25" key="4">
    <citation type="submission" date="2018-08" db="EMBL/GenBank/DDBJ databases">
        <title>A genome reference for cultivated species of the human gut microbiota.</title>
        <authorList>
            <person name="Zou Y."/>
            <person name="Xue W."/>
            <person name="Luo G."/>
        </authorList>
    </citation>
    <scope>NUCLEOTIDE SEQUENCE [LARGE SCALE GENOMIC DNA]</scope>
    <source>
        <strain evidence="20 25">AF04-46</strain>
        <strain evidence="21 24">AM17-48</strain>
    </source>
</reference>
<dbReference type="EMBL" id="VWFP01000035">
    <property type="protein sequence ID" value="KAA4620643.1"/>
    <property type="molecule type" value="Genomic_DNA"/>
</dbReference>
<dbReference type="GeneID" id="69483334"/>
<feature type="chain" id="PRO_5014531229" evidence="6">
    <location>
        <begin position="24"/>
        <end position="642"/>
    </location>
</feature>
<evidence type="ECO:0000313" key="23">
    <source>
        <dbReference type="Proteomes" id="UP000183670"/>
    </source>
</evidence>
<accession>A0A139L350</accession>
<dbReference type="Proteomes" id="UP000318823">
    <property type="component" value="Chromosome"/>
</dbReference>
<evidence type="ECO:0000313" key="30">
    <source>
        <dbReference type="Proteomes" id="UP000435985"/>
    </source>
</evidence>
<evidence type="ECO:0000313" key="18">
    <source>
        <dbReference type="EMBL" id="MDC7960979.1"/>
    </source>
</evidence>
<evidence type="ECO:0000313" key="12">
    <source>
        <dbReference type="EMBL" id="KAA4542217.1"/>
    </source>
</evidence>